<organism evidence="1 2">
    <name type="scientific">Vespula vulgaris</name>
    <name type="common">Yellow jacket</name>
    <name type="synonym">Wasp</name>
    <dbReference type="NCBI Taxonomy" id="7454"/>
    <lineage>
        <taxon>Eukaryota</taxon>
        <taxon>Metazoa</taxon>
        <taxon>Ecdysozoa</taxon>
        <taxon>Arthropoda</taxon>
        <taxon>Hexapoda</taxon>
        <taxon>Insecta</taxon>
        <taxon>Pterygota</taxon>
        <taxon>Neoptera</taxon>
        <taxon>Endopterygota</taxon>
        <taxon>Hymenoptera</taxon>
        <taxon>Apocrita</taxon>
        <taxon>Aculeata</taxon>
        <taxon>Vespoidea</taxon>
        <taxon>Vespidae</taxon>
        <taxon>Vespinae</taxon>
        <taxon>Vespula</taxon>
    </lineage>
</organism>
<dbReference type="Proteomes" id="UP000614350">
    <property type="component" value="Unassembled WGS sequence"/>
</dbReference>
<accession>A0A834K9X6</accession>
<reference evidence="1" key="1">
    <citation type="journal article" date="2020" name="G3 (Bethesda)">
        <title>High-Quality Assemblies for Three Invasive Social Wasps from the &lt;i&gt;Vespula&lt;/i&gt; Genus.</title>
        <authorList>
            <person name="Harrop T.W.R."/>
            <person name="Guhlin J."/>
            <person name="McLaughlin G.M."/>
            <person name="Permina E."/>
            <person name="Stockwell P."/>
            <person name="Gilligan J."/>
            <person name="Le Lec M.F."/>
            <person name="Gruber M.A.M."/>
            <person name="Quinn O."/>
            <person name="Lovegrove M."/>
            <person name="Duncan E.J."/>
            <person name="Remnant E.J."/>
            <person name="Van Eeckhoven J."/>
            <person name="Graham B."/>
            <person name="Knapp R.A."/>
            <person name="Langford K.W."/>
            <person name="Kronenberg Z."/>
            <person name="Press M.O."/>
            <person name="Eacker S.M."/>
            <person name="Wilson-Rankin E.E."/>
            <person name="Purcell J."/>
            <person name="Lester P.J."/>
            <person name="Dearden P.K."/>
        </authorList>
    </citation>
    <scope>NUCLEOTIDE SEQUENCE</scope>
    <source>
        <strain evidence="1">Marl-1</strain>
    </source>
</reference>
<name>A0A834K9X6_VESVU</name>
<proteinExistence type="predicted"/>
<sequence>MEWLAIGELKERGGRGCLSEKGLAVRRMDLDAEWKQGDIRNEFVASEFAAVTRSSRIVTNIPWTVEYRDVCYLGTSMLALA</sequence>
<keyword evidence="2" id="KW-1185">Reference proteome</keyword>
<evidence type="ECO:0000313" key="1">
    <source>
        <dbReference type="EMBL" id="KAF7402793.1"/>
    </source>
</evidence>
<evidence type="ECO:0000313" key="2">
    <source>
        <dbReference type="Proteomes" id="UP000614350"/>
    </source>
</evidence>
<gene>
    <name evidence="1" type="ORF">HZH66_005060</name>
</gene>
<protein>
    <submittedName>
        <fullName evidence="1">Uncharacterized protein</fullName>
    </submittedName>
</protein>
<dbReference type="AlphaFoldDB" id="A0A834K9X6"/>
<comment type="caution">
    <text evidence="1">The sequence shown here is derived from an EMBL/GenBank/DDBJ whole genome shotgun (WGS) entry which is preliminary data.</text>
</comment>
<dbReference type="EMBL" id="JACSEA010000004">
    <property type="protein sequence ID" value="KAF7402793.1"/>
    <property type="molecule type" value="Genomic_DNA"/>
</dbReference>